<evidence type="ECO:0000259" key="1">
    <source>
        <dbReference type="Pfam" id="PF17648"/>
    </source>
</evidence>
<dbReference type="Proteomes" id="UP000234275">
    <property type="component" value="Unassembled WGS sequence"/>
</dbReference>
<keyword evidence="3" id="KW-1185">Reference proteome</keyword>
<proteinExistence type="predicted"/>
<reference evidence="2 3" key="1">
    <citation type="submission" date="2016-12" db="EMBL/GenBank/DDBJ databases">
        <title>The genomes of Aspergillus section Nigri reveals drivers in fungal speciation.</title>
        <authorList>
            <consortium name="DOE Joint Genome Institute"/>
            <person name="Vesth T.C."/>
            <person name="Nybo J."/>
            <person name="Theobald S."/>
            <person name="Brandl J."/>
            <person name="Frisvad J.C."/>
            <person name="Nielsen K.F."/>
            <person name="Lyhne E.K."/>
            <person name="Kogle M.E."/>
            <person name="Kuo A."/>
            <person name="Riley R."/>
            <person name="Clum A."/>
            <person name="Nolan M."/>
            <person name="Lipzen A."/>
            <person name="Salamov A."/>
            <person name="Henrissat B."/>
            <person name="Wiebenga A."/>
            <person name="De Vries R.P."/>
            <person name="Grigoriev I.V."/>
            <person name="Mortensen U.H."/>
            <person name="Andersen M.R."/>
            <person name="Baker S.E."/>
        </authorList>
    </citation>
    <scope>NUCLEOTIDE SEQUENCE [LARGE SCALE GENOMIC DNA]</scope>
    <source>
        <strain evidence="2 3">IBT 23096</strain>
    </source>
</reference>
<evidence type="ECO:0000313" key="3">
    <source>
        <dbReference type="Proteomes" id="UP000234275"/>
    </source>
</evidence>
<dbReference type="PANTHER" id="PTHR38695">
    <property type="entry name" value="AMINO ACID PERMEASE_ SLC12A DOMAIN-CONTAINING PROTEIN"/>
    <property type="match status" value="1"/>
</dbReference>
<comment type="caution">
    <text evidence="2">The sequence shown here is derived from an EMBL/GenBank/DDBJ whole genome shotgun (WGS) entry which is preliminary data.</text>
</comment>
<dbReference type="GeneID" id="36561066"/>
<dbReference type="EMBL" id="MSFO01000005">
    <property type="protein sequence ID" value="PLB47948.1"/>
    <property type="molecule type" value="Genomic_DNA"/>
</dbReference>
<dbReference type="InterPro" id="IPR048273">
    <property type="entry name" value="Luciferase"/>
</dbReference>
<evidence type="ECO:0000313" key="2">
    <source>
        <dbReference type="EMBL" id="PLB47948.1"/>
    </source>
</evidence>
<protein>
    <recommendedName>
        <fullName evidence="1">Luciferase domain-containing protein</fullName>
    </recommendedName>
</protein>
<name>A0A2I2G4Z6_9EURO</name>
<sequence>MSSLSQYLSSISSRLPSLSSSPNLTTTSAPKILLSALSATLIVLAYRDYRTYMSYGPGGSPHNVIGWFGVRVAMRPFKREMFSTDIYTQKIKEGESTSYLPIEEELGHREGGRPTVGPHIVPQRQLDEFGSKEMQKKLVEEFESFATRNPHAVKLAPSVLELHADAIFVADGLASTFPAQKTRREIAHIHRLKDGSVHVTLAPADCKKVFDAGWGQRHSLSGATVPKAITGRVLELPSEYVLIYAPRTEVEVAFVMEVVKASVKYMTGSEDLR</sequence>
<dbReference type="PANTHER" id="PTHR38695:SF1">
    <property type="entry name" value="AMINO ACID PERMEASE_ SLC12A DOMAIN-CONTAINING PROTEIN"/>
    <property type="match status" value="1"/>
</dbReference>
<dbReference type="InterPro" id="IPR040841">
    <property type="entry name" value="Luciferase_dom"/>
</dbReference>
<dbReference type="Pfam" id="PF17648">
    <property type="entry name" value="Luciferase"/>
    <property type="match status" value="1"/>
</dbReference>
<dbReference type="AlphaFoldDB" id="A0A2I2G4Z6"/>
<dbReference type="STRING" id="1392250.A0A2I2G4Z6"/>
<feature type="domain" description="Luciferase" evidence="1">
    <location>
        <begin position="183"/>
        <end position="262"/>
    </location>
</feature>
<gene>
    <name evidence="2" type="ORF">P170DRAFT_476601</name>
</gene>
<dbReference type="VEuPathDB" id="FungiDB:P170DRAFT_476601"/>
<organism evidence="2 3">
    <name type="scientific">Aspergillus steynii IBT 23096</name>
    <dbReference type="NCBI Taxonomy" id="1392250"/>
    <lineage>
        <taxon>Eukaryota</taxon>
        <taxon>Fungi</taxon>
        <taxon>Dikarya</taxon>
        <taxon>Ascomycota</taxon>
        <taxon>Pezizomycotina</taxon>
        <taxon>Eurotiomycetes</taxon>
        <taxon>Eurotiomycetidae</taxon>
        <taxon>Eurotiales</taxon>
        <taxon>Aspergillaceae</taxon>
        <taxon>Aspergillus</taxon>
        <taxon>Aspergillus subgen. Circumdati</taxon>
    </lineage>
</organism>
<accession>A0A2I2G4Z6</accession>
<dbReference type="OrthoDB" id="5358398at2759"/>
<dbReference type="RefSeq" id="XP_024703250.1">
    <property type="nucleotide sequence ID" value="XM_024853368.1"/>
</dbReference>